<dbReference type="CDD" id="cd01167">
    <property type="entry name" value="bac_FRK"/>
    <property type="match status" value="1"/>
</dbReference>
<evidence type="ECO:0000256" key="1">
    <source>
        <dbReference type="ARBA" id="ARBA00010688"/>
    </source>
</evidence>
<dbReference type="AlphaFoldDB" id="A0AAV3XMR5"/>
<gene>
    <name evidence="9" type="ORF">MiSe_86150</name>
</gene>
<proteinExistence type="inferred from homology"/>
<dbReference type="Pfam" id="PF07282">
    <property type="entry name" value="Cas12f1-like_TNB"/>
    <property type="match status" value="1"/>
</dbReference>
<evidence type="ECO:0000313" key="10">
    <source>
        <dbReference type="Proteomes" id="UP001050975"/>
    </source>
</evidence>
<keyword evidence="4" id="KW-0418">Kinase</keyword>
<accession>A0AAV3XMR5</accession>
<organism evidence="9 10">
    <name type="scientific">Microseira wollei NIES-4236</name>
    <dbReference type="NCBI Taxonomy" id="2530354"/>
    <lineage>
        <taxon>Bacteria</taxon>
        <taxon>Bacillati</taxon>
        <taxon>Cyanobacteriota</taxon>
        <taxon>Cyanophyceae</taxon>
        <taxon>Oscillatoriophycideae</taxon>
        <taxon>Aerosakkonematales</taxon>
        <taxon>Aerosakkonemataceae</taxon>
        <taxon>Microseira</taxon>
    </lineage>
</organism>
<keyword evidence="2" id="KW-0808">Transferase</keyword>
<dbReference type="SUPFAM" id="SSF53613">
    <property type="entry name" value="Ribokinase-like"/>
    <property type="match status" value="1"/>
</dbReference>
<comment type="similarity">
    <text evidence="1">Belongs to the carbohydrate kinase PfkB family.</text>
</comment>
<feature type="domain" description="Carbohydrate kinase PfkB" evidence="7">
    <location>
        <begin position="185"/>
        <end position="494"/>
    </location>
</feature>
<dbReference type="Proteomes" id="UP001050975">
    <property type="component" value="Unassembled WGS sequence"/>
</dbReference>
<dbReference type="InterPro" id="IPR029056">
    <property type="entry name" value="Ribokinase-like"/>
</dbReference>
<evidence type="ECO:0000256" key="3">
    <source>
        <dbReference type="ARBA" id="ARBA00022741"/>
    </source>
</evidence>
<keyword evidence="5" id="KW-0067">ATP-binding</keyword>
<evidence type="ECO:0000256" key="6">
    <source>
        <dbReference type="ARBA" id="ARBA00023125"/>
    </source>
</evidence>
<dbReference type="PROSITE" id="PS00583">
    <property type="entry name" value="PFKB_KINASES_1"/>
    <property type="match status" value="1"/>
</dbReference>
<evidence type="ECO:0000313" key="9">
    <source>
        <dbReference type="EMBL" id="GET43789.1"/>
    </source>
</evidence>
<dbReference type="InterPro" id="IPR002173">
    <property type="entry name" value="Carboh/pur_kinase_PfkB_CS"/>
</dbReference>
<evidence type="ECO:0000256" key="5">
    <source>
        <dbReference type="ARBA" id="ARBA00022840"/>
    </source>
</evidence>
<dbReference type="InterPro" id="IPR011611">
    <property type="entry name" value="PfkB_dom"/>
</dbReference>
<evidence type="ECO:0000256" key="2">
    <source>
        <dbReference type="ARBA" id="ARBA00022679"/>
    </source>
</evidence>
<sequence>MVIAHGTPSEFGESNICSAAISRIYKKHLEVFFNQSFLCKYTSAQCYDTGWGTFTNFLASKLERKGGKLVEIDRWFPSSKICSNCFYQLDEMPLEVRKWTCPHCGTHHDRDGNAAINIRAYGIRMLLAEGSAVFCCSRQGKTKAGTKVQSLALAYEYRSSIPLWGGVVHPVCLTSNKRNVPVSNARVLCLGEVLFDCLADQPGRPLDAVESWTSYPGGAPANVACALVKLGTSSGFIGCVGQDEAGNSLVQLLQEIGVDTTGIGRHPKAPTRQVYVLRSLTGDRSFAGFGSLDTTEFADAFLQADQLPVELFERAEFLVLGTLELAYPQTRQAITKAIQLAEQYHLKILVDVNWRPMFWPAPNAATAPILDLIQHVDFVKLSLEEAEWLFGTNDPKAIADRFDSLEGVLITDGEKGCSFCFAHENEGRLPAFPVKAEDTTGAGDGFVAGIIHQICLKGIKALSDPQTARHMVAYASAVGAMIAMKPGAIAAQPTAEQVEEFLRSH</sequence>
<dbReference type="Gene3D" id="3.40.1190.20">
    <property type="match status" value="1"/>
</dbReference>
<comment type="caution">
    <text evidence="9">The sequence shown here is derived from an EMBL/GenBank/DDBJ whole genome shotgun (WGS) entry which is preliminary data.</text>
</comment>
<keyword evidence="6" id="KW-0238">DNA-binding</keyword>
<dbReference type="EMBL" id="BLAY01000253">
    <property type="protein sequence ID" value="GET43789.1"/>
    <property type="molecule type" value="Genomic_DNA"/>
</dbReference>
<reference evidence="9" key="1">
    <citation type="submission" date="2019-10" db="EMBL/GenBank/DDBJ databases">
        <title>Draft genome sequece of Microseira wollei NIES-4236.</title>
        <authorList>
            <person name="Yamaguchi H."/>
            <person name="Suzuki S."/>
            <person name="Kawachi M."/>
        </authorList>
    </citation>
    <scope>NUCLEOTIDE SEQUENCE</scope>
    <source>
        <strain evidence="9">NIES-4236</strain>
    </source>
</reference>
<dbReference type="PANTHER" id="PTHR43085:SF1">
    <property type="entry name" value="PSEUDOURIDINE KINASE-RELATED"/>
    <property type="match status" value="1"/>
</dbReference>
<keyword evidence="10" id="KW-1185">Reference proteome</keyword>
<dbReference type="InterPro" id="IPR010095">
    <property type="entry name" value="Cas12f1-like_TNB"/>
</dbReference>
<evidence type="ECO:0000259" key="7">
    <source>
        <dbReference type="Pfam" id="PF00294"/>
    </source>
</evidence>
<dbReference type="PANTHER" id="PTHR43085">
    <property type="entry name" value="HEXOKINASE FAMILY MEMBER"/>
    <property type="match status" value="1"/>
</dbReference>
<dbReference type="GO" id="GO:0016301">
    <property type="term" value="F:kinase activity"/>
    <property type="evidence" value="ECO:0007669"/>
    <property type="project" value="UniProtKB-KW"/>
</dbReference>
<keyword evidence="3" id="KW-0547">Nucleotide-binding</keyword>
<dbReference type="Pfam" id="PF00294">
    <property type="entry name" value="PfkB"/>
    <property type="match status" value="1"/>
</dbReference>
<dbReference type="GO" id="GO:0003677">
    <property type="term" value="F:DNA binding"/>
    <property type="evidence" value="ECO:0007669"/>
    <property type="project" value="UniProtKB-KW"/>
</dbReference>
<dbReference type="InterPro" id="IPR050306">
    <property type="entry name" value="PfkB_Carbo_kinase"/>
</dbReference>
<feature type="domain" description="Cas12f1-like TNB" evidence="8">
    <location>
        <begin position="51"/>
        <end position="118"/>
    </location>
</feature>
<evidence type="ECO:0000259" key="8">
    <source>
        <dbReference type="Pfam" id="PF07282"/>
    </source>
</evidence>
<protein>
    <submittedName>
        <fullName evidence="9">Ribokinase-like domain-containing protein</fullName>
    </submittedName>
</protein>
<dbReference type="GO" id="GO:0005524">
    <property type="term" value="F:ATP binding"/>
    <property type="evidence" value="ECO:0007669"/>
    <property type="project" value="UniProtKB-KW"/>
</dbReference>
<evidence type="ECO:0000256" key="4">
    <source>
        <dbReference type="ARBA" id="ARBA00022777"/>
    </source>
</evidence>
<name>A0AAV3XMR5_9CYAN</name>
<dbReference type="PROSITE" id="PS00584">
    <property type="entry name" value="PFKB_KINASES_2"/>
    <property type="match status" value="1"/>
</dbReference>